<dbReference type="Proteomes" id="UP000244446">
    <property type="component" value="Unassembled WGS sequence"/>
</dbReference>
<organism evidence="3 4">
    <name type="scientific">Pelagivirga sediminicola</name>
    <dbReference type="NCBI Taxonomy" id="2170575"/>
    <lineage>
        <taxon>Bacteria</taxon>
        <taxon>Pseudomonadati</taxon>
        <taxon>Pseudomonadota</taxon>
        <taxon>Alphaproteobacteria</taxon>
        <taxon>Rhodobacterales</taxon>
        <taxon>Paracoccaceae</taxon>
        <taxon>Pelagivirga</taxon>
    </lineage>
</organism>
<keyword evidence="4" id="KW-1185">Reference proteome</keyword>
<dbReference type="Gene3D" id="3.30.420.10">
    <property type="entry name" value="Ribonuclease H-like superfamily/Ribonuclease H"/>
    <property type="match status" value="1"/>
</dbReference>
<dbReference type="SUPFAM" id="SSF53098">
    <property type="entry name" value="Ribonuclease H-like"/>
    <property type="match status" value="1"/>
</dbReference>
<evidence type="ECO:0000259" key="2">
    <source>
        <dbReference type="PROSITE" id="PS50994"/>
    </source>
</evidence>
<proteinExistence type="predicted"/>
<feature type="domain" description="Integrase catalytic" evidence="2">
    <location>
        <begin position="271"/>
        <end position="477"/>
    </location>
</feature>
<name>A0A2T7G4L6_9RHOB</name>
<sequence length="713" mass="79664">MAGFYSAVDTKSGAVTFAPSQLLPEGSATLRLGGLSVASQLSEQQQAYGRFHYALCRAIDELYRHRTTIEGQTDFKISIGTLSDPANRKFIRPLVEAIFGERVYLGASSLKGGLQQKWFLYQGRTLKKYYEIYRGLQDGDDVVAGLATLDHLKGNETPRLPLRLKELMTEAWEEIGLDLKGPSAANVHGYLTALINRENRQRALNELPSLPVPSHQSVLRHRKELLTPTEYMVATKGERYARNKRGRGSSDVRALMIGEFCEMDECRASLITSAKAKGYWQTLSEDTKKAMEWADEEIRSRLSILVMIDIATRMPVGWVVSEQPKAEATMQLLRMATRDKTREKRIYGCEGEAVPAMGLGMVRNDNGTGLRNAEVKSALMGIASANTDVRTHASADKPYVERMFGTTESVLLKLLHGYTGRKAGELPGYDAKASGVLDIDLLYEILTKFFIDEYPSLKHMGVGMGGRRPTEVFKELNETRGTFRLLNEDRRRIHLGWPFKLKPNDEGVRVLEGLFYSSDEFQIAIERYQGKVTVYIDPDDLNFATAVIPYDPEPYTLRLQTTVFADLTVSELLELMTQYRRENPELTTLYEDRIAKVRLERHDQLKKIGVERRLPKSYVSVDEARKRAKGLFASSRLVQTHVPLDTVAPGTLDTVISGPGILPIGDASVIDHEPAVPVSTPALPARKLKLKAGKTSSEPPVRLGRPAQKGELS</sequence>
<dbReference type="PROSITE" id="PS50994">
    <property type="entry name" value="INTEGRASE"/>
    <property type="match status" value="1"/>
</dbReference>
<evidence type="ECO:0000256" key="1">
    <source>
        <dbReference type="SAM" id="MobiDB-lite"/>
    </source>
</evidence>
<dbReference type="GO" id="GO:0015074">
    <property type="term" value="P:DNA integration"/>
    <property type="evidence" value="ECO:0007669"/>
    <property type="project" value="InterPro"/>
</dbReference>
<evidence type="ECO:0000313" key="3">
    <source>
        <dbReference type="EMBL" id="PVA09372.1"/>
    </source>
</evidence>
<dbReference type="EMBL" id="QCYH01000009">
    <property type="protein sequence ID" value="PVA09372.1"/>
    <property type="molecule type" value="Genomic_DNA"/>
</dbReference>
<dbReference type="GO" id="GO:0003676">
    <property type="term" value="F:nucleic acid binding"/>
    <property type="evidence" value="ECO:0007669"/>
    <property type="project" value="InterPro"/>
</dbReference>
<reference evidence="3 4" key="1">
    <citation type="submission" date="2018-04" db="EMBL/GenBank/DDBJ databases">
        <title>Pelagivirga bohaiensis gen. nov., sp. nov., a bacterium isolated from the Bohai Sea.</title>
        <authorList>
            <person name="Ji X."/>
        </authorList>
    </citation>
    <scope>NUCLEOTIDE SEQUENCE [LARGE SCALE GENOMIC DNA]</scope>
    <source>
        <strain evidence="3 4">BH-SD19</strain>
    </source>
</reference>
<dbReference type="AlphaFoldDB" id="A0A2T7G4L6"/>
<gene>
    <name evidence="3" type="ORF">DC366_14740</name>
</gene>
<dbReference type="InterPro" id="IPR036397">
    <property type="entry name" value="RNaseH_sf"/>
</dbReference>
<feature type="region of interest" description="Disordered" evidence="1">
    <location>
        <begin position="690"/>
        <end position="713"/>
    </location>
</feature>
<protein>
    <recommendedName>
        <fullName evidence="2">Integrase catalytic domain-containing protein</fullName>
    </recommendedName>
</protein>
<dbReference type="InterPro" id="IPR001584">
    <property type="entry name" value="Integrase_cat-core"/>
</dbReference>
<evidence type="ECO:0000313" key="4">
    <source>
        <dbReference type="Proteomes" id="UP000244446"/>
    </source>
</evidence>
<dbReference type="InterPro" id="IPR012337">
    <property type="entry name" value="RNaseH-like_sf"/>
</dbReference>
<comment type="caution">
    <text evidence="3">The sequence shown here is derived from an EMBL/GenBank/DDBJ whole genome shotgun (WGS) entry which is preliminary data.</text>
</comment>
<accession>A0A2T7G4L6</accession>